<keyword evidence="2" id="KW-0645">Protease</keyword>
<proteinExistence type="predicted"/>
<dbReference type="GO" id="GO:0006508">
    <property type="term" value="P:proteolysis"/>
    <property type="evidence" value="ECO:0007669"/>
    <property type="project" value="UniProtKB-KW"/>
</dbReference>
<evidence type="ECO:0000313" key="5">
    <source>
        <dbReference type="EMBL" id="RKQ70130.1"/>
    </source>
</evidence>
<protein>
    <recommendedName>
        <fullName evidence="4">Prohead serine protease domain-containing protein</fullName>
    </recommendedName>
</protein>
<dbReference type="AlphaFoldDB" id="A0A420WGK5"/>
<evidence type="ECO:0000313" key="6">
    <source>
        <dbReference type="Proteomes" id="UP000277424"/>
    </source>
</evidence>
<dbReference type="RefSeq" id="WP_121220665.1">
    <property type="nucleotide sequence ID" value="NZ_RBIG01000002.1"/>
</dbReference>
<evidence type="ECO:0000256" key="3">
    <source>
        <dbReference type="ARBA" id="ARBA00022801"/>
    </source>
</evidence>
<dbReference type="InterPro" id="IPR006433">
    <property type="entry name" value="Prohead_protease"/>
</dbReference>
<keyword evidence="3" id="KW-0378">Hydrolase</keyword>
<comment type="caution">
    <text evidence="5">The sequence shown here is derived from an EMBL/GenBank/DDBJ whole genome shotgun (WGS) entry which is preliminary data.</text>
</comment>
<evidence type="ECO:0000256" key="1">
    <source>
        <dbReference type="ARBA" id="ARBA00022612"/>
    </source>
</evidence>
<dbReference type="NCBIfam" id="TIGR01543">
    <property type="entry name" value="proheadase_HK97"/>
    <property type="match status" value="1"/>
</dbReference>
<evidence type="ECO:0000256" key="2">
    <source>
        <dbReference type="ARBA" id="ARBA00022670"/>
    </source>
</evidence>
<evidence type="ECO:0000259" key="4">
    <source>
        <dbReference type="Pfam" id="PF04586"/>
    </source>
</evidence>
<gene>
    <name evidence="5" type="ORF">BCL74_2070</name>
</gene>
<dbReference type="OrthoDB" id="9804926at2"/>
<sequence>MAIRGYEVKSAREQKVVSFADVGVKFAEGEGEEGMFSGYGAVFGNIDSYGDVILKGAFKDSLREAKRSGMWPAMLLQHGGWSSEDMTPIGVWTDLEEDEKGLKVEGKLALNTSRGRDVYELMRMKPRPALSGLSIGYRVKEFEYGTKPTQPRRTLKKVHLLEISPVTFPANPKAGISAVKGAEMTERQLEQVLMRDAGFSAQEAKAMIAGGFKALKGTRDAAPGEVDVVNVLKEAGKLFRS</sequence>
<accession>A0A420WGK5</accession>
<keyword evidence="1" id="KW-1188">Viral release from host cell</keyword>
<dbReference type="GO" id="GO:0008233">
    <property type="term" value="F:peptidase activity"/>
    <property type="evidence" value="ECO:0007669"/>
    <property type="project" value="UniProtKB-KW"/>
</dbReference>
<dbReference type="InterPro" id="IPR054613">
    <property type="entry name" value="Peptidase_S78_dom"/>
</dbReference>
<organism evidence="5 6">
    <name type="scientific">Oceanibaculum indicum</name>
    <dbReference type="NCBI Taxonomy" id="526216"/>
    <lineage>
        <taxon>Bacteria</taxon>
        <taxon>Pseudomonadati</taxon>
        <taxon>Pseudomonadota</taxon>
        <taxon>Alphaproteobacteria</taxon>
        <taxon>Rhodospirillales</taxon>
        <taxon>Oceanibaculaceae</taxon>
        <taxon>Oceanibaculum</taxon>
    </lineage>
</organism>
<dbReference type="Proteomes" id="UP000277424">
    <property type="component" value="Unassembled WGS sequence"/>
</dbReference>
<dbReference type="EMBL" id="RBIG01000002">
    <property type="protein sequence ID" value="RKQ70130.1"/>
    <property type="molecule type" value="Genomic_DNA"/>
</dbReference>
<dbReference type="Pfam" id="PF04586">
    <property type="entry name" value="Peptidase_S78"/>
    <property type="match status" value="1"/>
</dbReference>
<feature type="domain" description="Prohead serine protease" evidence="4">
    <location>
        <begin position="25"/>
        <end position="180"/>
    </location>
</feature>
<reference evidence="5 6" key="1">
    <citation type="submission" date="2018-10" db="EMBL/GenBank/DDBJ databases">
        <title>Comparative analysis of microorganisms from saline springs in Andes Mountain Range, Colombia.</title>
        <authorList>
            <person name="Rubin E."/>
        </authorList>
    </citation>
    <scope>NUCLEOTIDE SEQUENCE [LARGE SCALE GENOMIC DNA]</scope>
    <source>
        <strain evidence="5 6">USBA 36</strain>
    </source>
</reference>
<name>A0A420WGK5_9PROT</name>